<dbReference type="PANTHER" id="PTHR46325">
    <property type="entry name" value="CRIB DOMAIN-CONTAINING PROTEIN RIC8"/>
    <property type="match status" value="1"/>
</dbReference>
<dbReference type="InterPro" id="IPR036936">
    <property type="entry name" value="CRIB_dom_sf"/>
</dbReference>
<feature type="non-terminal residue" evidence="3">
    <location>
        <position position="1"/>
    </location>
</feature>
<dbReference type="OrthoDB" id="4206278at2759"/>
<reference evidence="3" key="1">
    <citation type="submission" date="2018-05" db="EMBL/GenBank/DDBJ databases">
        <title>Draft genome of Mucuna pruriens seed.</title>
        <authorList>
            <person name="Nnadi N.E."/>
            <person name="Vos R."/>
            <person name="Hasami M.H."/>
            <person name="Devisetty U.K."/>
            <person name="Aguiy J.C."/>
        </authorList>
    </citation>
    <scope>NUCLEOTIDE SEQUENCE [LARGE SCALE GENOMIC DNA]</scope>
    <source>
        <strain evidence="3">JCA_2017</strain>
    </source>
</reference>
<comment type="caution">
    <text evidence="3">The sequence shown here is derived from an EMBL/GenBank/DDBJ whole genome shotgun (WGS) entry which is preliminary data.</text>
</comment>
<dbReference type="PANTHER" id="PTHR46325:SF20">
    <property type="entry name" value="CRIB DOMAIN-CONTAINING PROTEIN RIC10"/>
    <property type="match status" value="1"/>
</dbReference>
<dbReference type="AlphaFoldDB" id="A0A371GV43"/>
<feature type="compositionally biased region" description="Basic and acidic residues" evidence="1">
    <location>
        <begin position="103"/>
        <end position="116"/>
    </location>
</feature>
<dbReference type="EMBL" id="QJKJ01004393">
    <property type="protein sequence ID" value="RDX94336.1"/>
    <property type="molecule type" value="Genomic_DNA"/>
</dbReference>
<dbReference type="SMART" id="SM00285">
    <property type="entry name" value="PBD"/>
    <property type="match status" value="1"/>
</dbReference>
<evidence type="ECO:0000313" key="4">
    <source>
        <dbReference type="Proteomes" id="UP000257109"/>
    </source>
</evidence>
<sequence length="170" mass="19501">MSNNSKVKSLLKGLRFISQLFDKDEKEAEFHIGHPTDVKHVAHIGWDGHGPSENNPSWMSEYKSVPGISTAPLDHNGDILNKEPENSVQRDKDSMGRGSRSRHREDEEKELHELPKSSKRQPNSMGHIRESHAKERSDRPRQKKSLKQLQPNGSCNESKPREQPMHETRE</sequence>
<name>A0A371GV43_MUCPR</name>
<dbReference type="Gene3D" id="3.90.810.10">
    <property type="entry name" value="CRIB domain"/>
    <property type="match status" value="1"/>
</dbReference>
<dbReference type="Pfam" id="PF00786">
    <property type="entry name" value="PBD"/>
    <property type="match status" value="1"/>
</dbReference>
<feature type="domain" description="CRIB" evidence="2">
    <location>
        <begin position="32"/>
        <end position="45"/>
    </location>
</feature>
<feature type="region of interest" description="Disordered" evidence="1">
    <location>
        <begin position="43"/>
        <end position="170"/>
    </location>
</feature>
<dbReference type="CDD" id="cd00132">
    <property type="entry name" value="CRIB"/>
    <property type="match status" value="1"/>
</dbReference>
<keyword evidence="4" id="KW-1185">Reference proteome</keyword>
<dbReference type="Proteomes" id="UP000257109">
    <property type="component" value="Unassembled WGS sequence"/>
</dbReference>
<dbReference type="STRING" id="157652.A0A371GV43"/>
<gene>
    <name evidence="3" type="primary">RIC7</name>
    <name evidence="3" type="ORF">CR513_23292</name>
</gene>
<accession>A0A371GV43</accession>
<dbReference type="PROSITE" id="PS50108">
    <property type="entry name" value="CRIB"/>
    <property type="match status" value="1"/>
</dbReference>
<evidence type="ECO:0000313" key="3">
    <source>
        <dbReference type="EMBL" id="RDX94336.1"/>
    </source>
</evidence>
<feature type="compositionally biased region" description="Basic and acidic residues" evidence="1">
    <location>
        <begin position="127"/>
        <end position="140"/>
    </location>
</feature>
<protein>
    <submittedName>
        <fullName evidence="3">CRIB domain-containing protein RIC7</fullName>
    </submittedName>
</protein>
<feature type="compositionally biased region" description="Basic and acidic residues" evidence="1">
    <location>
        <begin position="158"/>
        <end position="170"/>
    </location>
</feature>
<organism evidence="3 4">
    <name type="scientific">Mucuna pruriens</name>
    <name type="common">Velvet bean</name>
    <name type="synonym">Dolichos pruriens</name>
    <dbReference type="NCBI Taxonomy" id="157652"/>
    <lineage>
        <taxon>Eukaryota</taxon>
        <taxon>Viridiplantae</taxon>
        <taxon>Streptophyta</taxon>
        <taxon>Embryophyta</taxon>
        <taxon>Tracheophyta</taxon>
        <taxon>Spermatophyta</taxon>
        <taxon>Magnoliopsida</taxon>
        <taxon>eudicotyledons</taxon>
        <taxon>Gunneridae</taxon>
        <taxon>Pentapetalae</taxon>
        <taxon>rosids</taxon>
        <taxon>fabids</taxon>
        <taxon>Fabales</taxon>
        <taxon>Fabaceae</taxon>
        <taxon>Papilionoideae</taxon>
        <taxon>50 kb inversion clade</taxon>
        <taxon>NPAAA clade</taxon>
        <taxon>indigoferoid/millettioid clade</taxon>
        <taxon>Phaseoleae</taxon>
        <taxon>Mucuna</taxon>
    </lineage>
</organism>
<dbReference type="InterPro" id="IPR000095">
    <property type="entry name" value="CRIB_dom"/>
</dbReference>
<feature type="compositionally biased region" description="Basic and acidic residues" evidence="1">
    <location>
        <begin position="75"/>
        <end position="95"/>
    </location>
</feature>
<evidence type="ECO:0000256" key="1">
    <source>
        <dbReference type="SAM" id="MobiDB-lite"/>
    </source>
</evidence>
<proteinExistence type="predicted"/>
<feature type="compositionally biased region" description="Polar residues" evidence="1">
    <location>
        <begin position="147"/>
        <end position="157"/>
    </location>
</feature>
<evidence type="ECO:0000259" key="2">
    <source>
        <dbReference type="PROSITE" id="PS50108"/>
    </source>
</evidence>